<dbReference type="AlphaFoldDB" id="A0A0V1MHV7"/>
<accession>A0A0V1MHV7</accession>
<dbReference type="EMBL" id="JYDO01000277">
    <property type="protein sequence ID" value="KRZ65972.1"/>
    <property type="molecule type" value="Genomic_DNA"/>
</dbReference>
<reference evidence="2 3" key="1">
    <citation type="submission" date="2015-01" db="EMBL/GenBank/DDBJ databases">
        <title>Evolution of Trichinella species and genotypes.</title>
        <authorList>
            <person name="Korhonen P.K."/>
            <person name="Edoardo P."/>
            <person name="Giuseppe L.R."/>
            <person name="Gasser R.B."/>
        </authorList>
    </citation>
    <scope>NUCLEOTIDE SEQUENCE [LARGE SCALE GENOMIC DNA]</scope>
    <source>
        <strain evidence="2">ISS1980</strain>
    </source>
</reference>
<sequence length="82" mass="9387">MDWKTSDAYWMMLPWGVMPCERALRKFIQRVQLGISTVCFRVTIWQSMNFLSGLAAEGDVVGQFTIGLSSKPPHCAVRMQEF</sequence>
<dbReference type="EMBL" id="JYDO01000096">
    <property type="protein sequence ID" value="KRZ71460.1"/>
    <property type="molecule type" value="Genomic_DNA"/>
</dbReference>
<name>A0A0V1MHV7_9BILA</name>
<protein>
    <submittedName>
        <fullName evidence="2">Uncharacterized protein</fullName>
    </submittedName>
</protein>
<evidence type="ECO:0000313" key="3">
    <source>
        <dbReference type="Proteomes" id="UP000054843"/>
    </source>
</evidence>
<proteinExistence type="predicted"/>
<gene>
    <name evidence="2" type="ORF">T10_13156</name>
    <name evidence="1" type="ORF">T10_5538</name>
</gene>
<comment type="caution">
    <text evidence="2">The sequence shown here is derived from an EMBL/GenBank/DDBJ whole genome shotgun (WGS) entry which is preliminary data.</text>
</comment>
<evidence type="ECO:0000313" key="1">
    <source>
        <dbReference type="EMBL" id="KRZ65972.1"/>
    </source>
</evidence>
<organism evidence="2 3">
    <name type="scientific">Trichinella papuae</name>
    <dbReference type="NCBI Taxonomy" id="268474"/>
    <lineage>
        <taxon>Eukaryota</taxon>
        <taxon>Metazoa</taxon>
        <taxon>Ecdysozoa</taxon>
        <taxon>Nematoda</taxon>
        <taxon>Enoplea</taxon>
        <taxon>Dorylaimia</taxon>
        <taxon>Trichinellida</taxon>
        <taxon>Trichinellidae</taxon>
        <taxon>Trichinella</taxon>
    </lineage>
</organism>
<evidence type="ECO:0000313" key="2">
    <source>
        <dbReference type="EMBL" id="KRZ71460.1"/>
    </source>
</evidence>
<dbReference type="Proteomes" id="UP000054843">
    <property type="component" value="Unassembled WGS sequence"/>
</dbReference>
<keyword evidence="3" id="KW-1185">Reference proteome</keyword>